<evidence type="ECO:0000313" key="6">
    <source>
        <dbReference type="EMBL" id="ODM95453.1"/>
    </source>
</evidence>
<evidence type="ECO:0000313" key="7">
    <source>
        <dbReference type="Proteomes" id="UP000094527"/>
    </source>
</evidence>
<keyword evidence="7" id="KW-1185">Reference proteome</keyword>
<dbReference type="OrthoDB" id="6513042at2759"/>
<feature type="region of interest" description="Disordered" evidence="3">
    <location>
        <begin position="730"/>
        <end position="754"/>
    </location>
</feature>
<dbReference type="EMBL" id="LJIJ01000670">
    <property type="protein sequence ID" value="ODM95453.1"/>
    <property type="molecule type" value="Genomic_DNA"/>
</dbReference>
<dbReference type="OMA" id="IPCVGDK"/>
<dbReference type="SUPFAM" id="SSF52540">
    <property type="entry name" value="P-loop containing nucleoside triphosphate hydrolases"/>
    <property type="match status" value="1"/>
</dbReference>
<dbReference type="Pfam" id="PF13087">
    <property type="entry name" value="AAA_12"/>
    <property type="match status" value="1"/>
</dbReference>
<feature type="compositionally biased region" description="Polar residues" evidence="3">
    <location>
        <begin position="1241"/>
        <end position="1250"/>
    </location>
</feature>
<feature type="domain" description="DNA2/NAM7 helicase helicase" evidence="4">
    <location>
        <begin position="777"/>
        <end position="850"/>
    </location>
</feature>
<dbReference type="CDD" id="cd18808">
    <property type="entry name" value="SF1_C_Upf1"/>
    <property type="match status" value="1"/>
</dbReference>
<comment type="caution">
    <text evidence="6">The sequence shown here is derived from an EMBL/GenBank/DDBJ whole genome shotgun (WGS) entry which is preliminary data.</text>
</comment>
<keyword evidence="6" id="KW-0378">Hydrolase</keyword>
<feature type="compositionally biased region" description="Polar residues" evidence="3">
    <location>
        <begin position="730"/>
        <end position="744"/>
    </location>
</feature>
<dbReference type="InterPro" id="IPR027417">
    <property type="entry name" value="P-loop_NTPase"/>
</dbReference>
<accession>A0A1D2MQX7</accession>
<evidence type="ECO:0000256" key="2">
    <source>
        <dbReference type="ARBA" id="ARBA00022490"/>
    </source>
</evidence>
<feature type="region of interest" description="Disordered" evidence="3">
    <location>
        <begin position="698"/>
        <end position="717"/>
    </location>
</feature>
<evidence type="ECO:0000259" key="5">
    <source>
        <dbReference type="Pfam" id="PF13087"/>
    </source>
</evidence>
<dbReference type="PANTHER" id="PTHR45418">
    <property type="entry name" value="CANCER/TESTIS ANTIGEN 55"/>
    <property type="match status" value="1"/>
</dbReference>
<dbReference type="InterPro" id="IPR047187">
    <property type="entry name" value="SF1_C_Upf1"/>
</dbReference>
<organism evidence="6 7">
    <name type="scientific">Orchesella cincta</name>
    <name type="common">Springtail</name>
    <name type="synonym">Podura cincta</name>
    <dbReference type="NCBI Taxonomy" id="48709"/>
    <lineage>
        <taxon>Eukaryota</taxon>
        <taxon>Metazoa</taxon>
        <taxon>Ecdysozoa</taxon>
        <taxon>Arthropoda</taxon>
        <taxon>Hexapoda</taxon>
        <taxon>Collembola</taxon>
        <taxon>Entomobryomorpha</taxon>
        <taxon>Entomobryoidea</taxon>
        <taxon>Orchesellidae</taxon>
        <taxon>Orchesellinae</taxon>
        <taxon>Orchesella</taxon>
    </lineage>
</organism>
<evidence type="ECO:0000256" key="3">
    <source>
        <dbReference type="SAM" id="MobiDB-lite"/>
    </source>
</evidence>
<feature type="region of interest" description="Disordered" evidence="3">
    <location>
        <begin position="1228"/>
        <end position="1253"/>
    </location>
</feature>
<dbReference type="InterPro" id="IPR041679">
    <property type="entry name" value="DNA2/NAM7-like_C"/>
</dbReference>
<dbReference type="InterPro" id="IPR041677">
    <property type="entry name" value="DNA2/NAM7_AAA_11"/>
</dbReference>
<dbReference type="PANTHER" id="PTHR45418:SF1">
    <property type="entry name" value="CANCER_TESTIS ANTIGEN 55"/>
    <property type="match status" value="1"/>
</dbReference>
<comment type="subcellular location">
    <subcellularLocation>
        <location evidence="1">Cytoplasm</location>
    </subcellularLocation>
</comment>
<reference evidence="6 7" key="1">
    <citation type="journal article" date="2016" name="Genome Biol. Evol.">
        <title>Gene Family Evolution Reflects Adaptation to Soil Environmental Stressors in the Genome of the Collembolan Orchesella cincta.</title>
        <authorList>
            <person name="Faddeeva-Vakhrusheva A."/>
            <person name="Derks M.F."/>
            <person name="Anvar S.Y."/>
            <person name="Agamennone V."/>
            <person name="Suring W."/>
            <person name="Smit S."/>
            <person name="van Straalen N.M."/>
            <person name="Roelofs D."/>
        </authorList>
    </citation>
    <scope>NUCLEOTIDE SEQUENCE [LARGE SCALE GENOMIC DNA]</scope>
    <source>
        <tissue evidence="6">Mixed pool</tissue>
    </source>
</reference>
<feature type="compositionally biased region" description="Acidic residues" evidence="3">
    <location>
        <begin position="1231"/>
        <end position="1240"/>
    </location>
</feature>
<protein>
    <submittedName>
        <fullName evidence="6">Putative helicase Mov10l1</fullName>
    </submittedName>
</protein>
<keyword evidence="6" id="KW-0547">Nucleotide-binding</keyword>
<dbReference type="GO" id="GO:0004386">
    <property type="term" value="F:helicase activity"/>
    <property type="evidence" value="ECO:0007669"/>
    <property type="project" value="UniProtKB-KW"/>
</dbReference>
<keyword evidence="6" id="KW-0347">Helicase</keyword>
<feature type="domain" description="DNA2/NAM7 helicase helicase" evidence="4">
    <location>
        <begin position="890"/>
        <end position="959"/>
    </location>
</feature>
<dbReference type="Gene3D" id="3.40.50.300">
    <property type="entry name" value="P-loop containing nucleotide triphosphate hydrolases"/>
    <property type="match status" value="2"/>
</dbReference>
<keyword evidence="2" id="KW-0963">Cytoplasm</keyword>
<dbReference type="GO" id="GO:0005737">
    <property type="term" value="C:cytoplasm"/>
    <property type="evidence" value="ECO:0007669"/>
    <property type="project" value="UniProtKB-SubCell"/>
</dbReference>
<dbReference type="Pfam" id="PF13086">
    <property type="entry name" value="AAA_11"/>
    <property type="match status" value="2"/>
</dbReference>
<gene>
    <name evidence="6" type="ORF">Ocin01_11233</name>
</gene>
<evidence type="ECO:0000256" key="1">
    <source>
        <dbReference type="ARBA" id="ARBA00004496"/>
    </source>
</evidence>
<dbReference type="Proteomes" id="UP000094527">
    <property type="component" value="Unassembled WGS sequence"/>
</dbReference>
<sequence length="1280" mass="143894">MLSTLLTSIKKITIGEGVDEGINDPENVEEEQTAEDDIQVPMVTGGITAKRVVTSQTNDISSCNDGEESKDEEIEKKNATGTITNLDPMMGEGIIDRLYKFSIAQFCSDNTTFQRGCMVEFEAVRTLSAPQWIVTTMTLHESDVEKTNRERRKYKRVVAQVQTVCRDYIEVSAGKNKNSPRTIQIPMQIIRSMKTGFHWMSGDWMQLHLENLWAEDEVVNDFDLPADITRGRISGIAALQSKIIVGPVTKRHHHFLIDDTIYFTQSVCKSKQLFPLGTFVKCTAIASEQRIVGDDFVSWRAVNVEKSGFLHYTSPDVVVDPTGELMNDEGCQEILLRHKDLIMDKEGIKITPKAIRFPPITIGESNATTITISNANRHIVKLQAVRCHQDTSVCTFDIIIPDKLSDGSVAILGEGEITIDLVCHPLLIGRTTELCIFDFGPFWIGRTISIVGQSEEEKRLVVNDIGTERPNYKKQHGEQDISQIITDKDRRRVRGSQNIRAPFFCQKRLPLYKVPSDMWQVLKDENEEMLKNLYPNAMQPLSYDNYKQKFMVSLWFEEMENDLRRRQYDLKGVRLQKVGPNFTFHAPGIQEFQPGVNVSDAIDVFDPENPQNAKYQGTITKIFEAEVTCAFGDAFNQQYTGFPLTIQFCLGRTNYKRCHFAIQTAYDYLGEQFLFPPDDIVIQSARICILEDDEIGKDEPSSVPAIRAEPNQTSANDSSIFRKASHSMPMTLSQSTSHSNNGETSGRRVSSLRSRFVSNTASKPSCSSAKLEWFNRNLNEEQRDAVRRILRGQARPLPYVIYGPPGTGKTVTLVEAVMQVNILDKNSRILVCAPSNAAADIIAEYLANSNQYHPGDFVRLNGFLRAGQASTETIAPFATDGEELANVAMHRLIISTCITAGQFFSLDLSIGHFTHVFIDEAGYCTEPEAMIPSVLLALTKGGQLILAGDPNQLGPVLMSDVAQNCGLNKSFLERLMTRKLYQRDVGRFLKEKHNPLVVTKLIKNYRAHPTLLKLPSRLFYDDDLLPQATFDEALSLCQDPNLKDVLVTQGVPLIFHGVQGKCTRERDSPSWCNMAEAVQIVHYVFKLVGHGLAVEDIGIITPYRKQVEKIRMALEMNLPGKEIPKVASVEEFQGGERKVIIISTVRSVNEDKVEKSLERLGFLYQPKRFNVVITRAKALMIVVGNPHVLARNNFWLQLLRYAIELNAYKGCNLPVKLCPSIRKLVGKDESEPTVETDNTETEQGPKSQSLEIPAVTTRITPHSTHTDDLEIFDDTIGQRF</sequence>
<name>A0A1D2MQX7_ORCCI</name>
<proteinExistence type="predicted"/>
<dbReference type="STRING" id="48709.A0A1D2MQX7"/>
<evidence type="ECO:0000259" key="4">
    <source>
        <dbReference type="Pfam" id="PF13086"/>
    </source>
</evidence>
<dbReference type="AlphaFoldDB" id="A0A1D2MQX7"/>
<keyword evidence="6" id="KW-0067">ATP-binding</keyword>
<feature type="domain" description="DNA2/NAM7 helicase-like C-terminal" evidence="5">
    <location>
        <begin position="987"/>
        <end position="1186"/>
    </location>
</feature>